<dbReference type="AlphaFoldDB" id="A0A4S9SSR9"/>
<organism evidence="1 2">
    <name type="scientific">Aureobasidium pullulans</name>
    <name type="common">Black yeast</name>
    <name type="synonym">Pullularia pullulans</name>
    <dbReference type="NCBI Taxonomy" id="5580"/>
    <lineage>
        <taxon>Eukaryota</taxon>
        <taxon>Fungi</taxon>
        <taxon>Dikarya</taxon>
        <taxon>Ascomycota</taxon>
        <taxon>Pezizomycotina</taxon>
        <taxon>Dothideomycetes</taxon>
        <taxon>Dothideomycetidae</taxon>
        <taxon>Dothideales</taxon>
        <taxon>Saccotheciaceae</taxon>
        <taxon>Aureobasidium</taxon>
    </lineage>
</organism>
<protein>
    <submittedName>
        <fullName evidence="1">Uncharacterized protein</fullName>
    </submittedName>
</protein>
<dbReference type="Proteomes" id="UP000310121">
    <property type="component" value="Unassembled WGS sequence"/>
</dbReference>
<dbReference type="EMBL" id="QZBN01001990">
    <property type="protein sequence ID" value="THZ14398.1"/>
    <property type="molecule type" value="Genomic_DNA"/>
</dbReference>
<gene>
    <name evidence="1" type="ORF">D6C90_10192</name>
</gene>
<reference evidence="1 2" key="1">
    <citation type="submission" date="2018-10" db="EMBL/GenBank/DDBJ databases">
        <title>Fifty Aureobasidium pullulans genomes reveal a recombining polyextremotolerant generalist.</title>
        <authorList>
            <person name="Gostincar C."/>
            <person name="Turk M."/>
            <person name="Zajc J."/>
            <person name="Gunde-Cimerman N."/>
        </authorList>
    </citation>
    <scope>NUCLEOTIDE SEQUENCE [LARGE SCALE GENOMIC DNA]</scope>
    <source>
        <strain evidence="1 2">EXF-3844</strain>
    </source>
</reference>
<evidence type="ECO:0000313" key="1">
    <source>
        <dbReference type="EMBL" id="THZ14398.1"/>
    </source>
</evidence>
<sequence>MTFASFKPTSSEQSHTENWTRTMASNLEQASEVQRRQEKSEQARQRFLDSIARSTDYDWIMQNIRFGIEYPQQVYLQHGMKRTDEQLESQLKQTWWKTVEAAKLYPADDDGRQYKLIAWVAGARARGTVPSTTQDAYVADGGKVLWKDLPFFEGALENAWADEANLSKEKWTNLNAFASGLAQVTGMDLMQFGLQTIKATLEEPRPVSSGNVESQAGHKSVADLLPAAILWLGRSYSFFKVMLPMIERAIKEGKQPPTGCGSGIAPGELALAGGVTRDGLSLARQRFWRHRLIEIGQHPGEPSGRAEGDRDTTAETAYEYSRRMATWNLNWPIDMKDVPGYEEPIEYKKDGT</sequence>
<name>A0A4S9SSR9_AURPU</name>
<accession>A0A4S9SSR9</accession>
<dbReference type="PANTHER" id="PTHR38797">
    <property type="entry name" value="NUCLEAR PORE COMPLEX PROTEIN NUP85-RELATED"/>
    <property type="match status" value="1"/>
</dbReference>
<proteinExistence type="predicted"/>
<dbReference type="InterPro" id="IPR022085">
    <property type="entry name" value="OpdG"/>
</dbReference>
<comment type="caution">
    <text evidence="1">The sequence shown here is derived from an EMBL/GenBank/DDBJ whole genome shotgun (WGS) entry which is preliminary data.</text>
</comment>
<dbReference type="InterPro" id="IPR053204">
    <property type="entry name" value="Oxopyrrolidines_Biosynth-assoc"/>
</dbReference>
<dbReference type="Pfam" id="PF12311">
    <property type="entry name" value="DUF3632"/>
    <property type="match status" value="1"/>
</dbReference>
<evidence type="ECO:0000313" key="2">
    <source>
        <dbReference type="Proteomes" id="UP000310121"/>
    </source>
</evidence>